<sequence length="372" mass="43138">MRLLIMQRSKLRRQITFEAARLMYSREESEYFRAKQKAAHRLCQGWVKPADLPSNAEIRDEVQALARLHEGDRRTDNLREMRIEALRMMRLLARFRPRLIGSVLTGHIRAGSDIDLHLFSDSIEAVSHVLDEQGLIYDLERKRVRKHDEERIFTHIHVQDRFPFELTLYPADKAHFVFKSSITGQAIERTSIAELEQFLEREYPELDVNEAVQSAADRPDRFQVFQSLLLPLENVKQNLKYHPEGEALYHSLQVFDHMRDERPYDEELLLAALLHDVGKAIDPHNHVVAGLEALDGFITQRTRWLIEHHMLAQQALDGTLGARAHRRLKESEDYDDLLTLAQCDRAGRQPGAQAPELDEALDYIRELGATFG</sequence>
<proteinExistence type="predicted"/>
<feature type="domain" description="HD" evidence="1">
    <location>
        <begin position="249"/>
        <end position="343"/>
    </location>
</feature>
<dbReference type="InterPro" id="IPR006674">
    <property type="entry name" value="HD_domain"/>
</dbReference>
<dbReference type="SUPFAM" id="SSF109604">
    <property type="entry name" value="HD-domain/PDEase-like"/>
    <property type="match status" value="1"/>
</dbReference>
<dbReference type="RefSeq" id="WP_238397781.1">
    <property type="nucleotide sequence ID" value="NZ_CP036274.1"/>
</dbReference>
<organism evidence="2 3">
    <name type="scientific">Anatilimnocola aggregata</name>
    <dbReference type="NCBI Taxonomy" id="2528021"/>
    <lineage>
        <taxon>Bacteria</taxon>
        <taxon>Pseudomonadati</taxon>
        <taxon>Planctomycetota</taxon>
        <taxon>Planctomycetia</taxon>
        <taxon>Pirellulales</taxon>
        <taxon>Pirellulaceae</taxon>
        <taxon>Anatilimnocola</taxon>
    </lineage>
</organism>
<name>A0A517YDD1_9BACT</name>
<evidence type="ECO:0000313" key="2">
    <source>
        <dbReference type="EMBL" id="QDU28243.1"/>
    </source>
</evidence>
<gene>
    <name evidence="2" type="ORF">ETAA8_33430</name>
</gene>
<accession>A0A517YDD1</accession>
<dbReference type="EMBL" id="CP036274">
    <property type="protein sequence ID" value="QDU28243.1"/>
    <property type="molecule type" value="Genomic_DNA"/>
</dbReference>
<evidence type="ECO:0000313" key="3">
    <source>
        <dbReference type="Proteomes" id="UP000315017"/>
    </source>
</evidence>
<evidence type="ECO:0000259" key="1">
    <source>
        <dbReference type="Pfam" id="PF01966"/>
    </source>
</evidence>
<keyword evidence="3" id="KW-1185">Reference proteome</keyword>
<dbReference type="AlphaFoldDB" id="A0A517YDD1"/>
<dbReference type="SUPFAM" id="SSF81301">
    <property type="entry name" value="Nucleotidyltransferase"/>
    <property type="match status" value="1"/>
</dbReference>
<dbReference type="Proteomes" id="UP000315017">
    <property type="component" value="Chromosome"/>
</dbReference>
<protein>
    <recommendedName>
        <fullName evidence="1">HD domain-containing protein</fullName>
    </recommendedName>
</protein>
<dbReference type="Pfam" id="PF01966">
    <property type="entry name" value="HD"/>
    <property type="match status" value="1"/>
</dbReference>
<reference evidence="2 3" key="1">
    <citation type="submission" date="2019-02" db="EMBL/GenBank/DDBJ databases">
        <title>Deep-cultivation of Planctomycetes and their phenomic and genomic characterization uncovers novel biology.</title>
        <authorList>
            <person name="Wiegand S."/>
            <person name="Jogler M."/>
            <person name="Boedeker C."/>
            <person name="Pinto D."/>
            <person name="Vollmers J."/>
            <person name="Rivas-Marin E."/>
            <person name="Kohn T."/>
            <person name="Peeters S.H."/>
            <person name="Heuer A."/>
            <person name="Rast P."/>
            <person name="Oberbeckmann S."/>
            <person name="Bunk B."/>
            <person name="Jeske O."/>
            <person name="Meyerdierks A."/>
            <person name="Storesund J.E."/>
            <person name="Kallscheuer N."/>
            <person name="Luecker S."/>
            <person name="Lage O.M."/>
            <person name="Pohl T."/>
            <person name="Merkel B.J."/>
            <person name="Hornburger P."/>
            <person name="Mueller R.-W."/>
            <person name="Bruemmer F."/>
            <person name="Labrenz M."/>
            <person name="Spormann A.M."/>
            <person name="Op den Camp H."/>
            <person name="Overmann J."/>
            <person name="Amann R."/>
            <person name="Jetten M.S.M."/>
            <person name="Mascher T."/>
            <person name="Medema M.H."/>
            <person name="Devos D.P."/>
            <person name="Kaster A.-K."/>
            <person name="Ovreas L."/>
            <person name="Rohde M."/>
            <person name="Galperin M.Y."/>
            <person name="Jogler C."/>
        </authorList>
    </citation>
    <scope>NUCLEOTIDE SEQUENCE [LARGE SCALE GENOMIC DNA]</scope>
    <source>
        <strain evidence="2 3">ETA_A8</strain>
    </source>
</reference>
<dbReference type="KEGG" id="aagg:ETAA8_33430"/>
<dbReference type="InterPro" id="IPR043519">
    <property type="entry name" value="NT_sf"/>
</dbReference>
<dbReference type="Gene3D" id="1.10.3210.10">
    <property type="entry name" value="Hypothetical protein af1432"/>
    <property type="match status" value="1"/>
</dbReference>